<dbReference type="EMBL" id="FTLW01000002">
    <property type="protein sequence ID" value="SIQ36174.1"/>
    <property type="molecule type" value="Genomic_DNA"/>
</dbReference>
<dbReference type="InterPro" id="IPR057362">
    <property type="entry name" value="WDGH"/>
</dbReference>
<evidence type="ECO:0000313" key="2">
    <source>
        <dbReference type="EMBL" id="SIQ36174.1"/>
    </source>
</evidence>
<dbReference type="Pfam" id="PF25311">
    <property type="entry name" value="WDGH"/>
    <property type="match status" value="1"/>
</dbReference>
<protein>
    <recommendedName>
        <fullName evidence="1">WDGH domain-containing protein</fullName>
    </recommendedName>
</protein>
<reference evidence="3" key="1">
    <citation type="submission" date="2017-01" db="EMBL/GenBank/DDBJ databases">
        <authorList>
            <person name="Varghese N."/>
            <person name="Submissions S."/>
        </authorList>
    </citation>
    <scope>NUCLEOTIDE SEQUENCE [LARGE SCALE GENOMIC DNA]</scope>
    <source>
        <strain evidence="3">UM1</strain>
    </source>
</reference>
<evidence type="ECO:0000259" key="1">
    <source>
        <dbReference type="Pfam" id="PF25311"/>
    </source>
</evidence>
<dbReference type="STRING" id="1604334.SAMN05421546_1185"/>
<dbReference type="AlphaFoldDB" id="A0A1N6S501"/>
<dbReference type="Proteomes" id="UP000241788">
    <property type="component" value="Unassembled WGS sequence"/>
</dbReference>
<keyword evidence="3" id="KW-1185">Reference proteome</keyword>
<evidence type="ECO:0000313" key="3">
    <source>
        <dbReference type="Proteomes" id="UP000241788"/>
    </source>
</evidence>
<sequence length="106" mass="12196">MKETEVERLTRKRDAAYDERMYLVAALARLFPSGIRDTTTPGWTSDWKGCVYIDLPSGQISYHYHTRHEALFSGLPAYISPWDMHTKDDVHARLAALWNDGIKKAI</sequence>
<gene>
    <name evidence="2" type="ORF">SAMN05421546_1185</name>
</gene>
<name>A0A1N6S501_9GAMM</name>
<proteinExistence type="predicted"/>
<dbReference type="RefSeq" id="WP_076586191.1">
    <property type="nucleotide sequence ID" value="NZ_FTLW01000002.1"/>
</dbReference>
<organism evidence="2 3">
    <name type="scientific">Solilutibacter tolerans</name>
    <dbReference type="NCBI Taxonomy" id="1604334"/>
    <lineage>
        <taxon>Bacteria</taxon>
        <taxon>Pseudomonadati</taxon>
        <taxon>Pseudomonadota</taxon>
        <taxon>Gammaproteobacteria</taxon>
        <taxon>Lysobacterales</taxon>
        <taxon>Lysobacteraceae</taxon>
        <taxon>Solilutibacter</taxon>
    </lineage>
</organism>
<dbReference type="OrthoDB" id="7595073at2"/>
<accession>A0A1N6S501</accession>
<feature type="domain" description="WDGH" evidence="1">
    <location>
        <begin position="17"/>
        <end position="96"/>
    </location>
</feature>